<dbReference type="PANTHER" id="PTHR12126:SF11">
    <property type="entry name" value="NADH DEHYDROGENASE [UBIQUINONE] 1 ALPHA SUBCOMPLEX SUBUNIT 9, MITOCHONDRIAL"/>
    <property type="match status" value="1"/>
</dbReference>
<dbReference type="KEGG" id="tum:CBW65_01000"/>
<name>A0A1Y0IKA3_9BACL</name>
<protein>
    <recommendedName>
        <fullName evidence="1">NAD(P)-binding domain-containing protein</fullName>
    </recommendedName>
</protein>
<dbReference type="Proteomes" id="UP000195437">
    <property type="component" value="Chromosome"/>
</dbReference>
<feature type="domain" description="NAD(P)-binding" evidence="1">
    <location>
        <begin position="7"/>
        <end position="196"/>
    </location>
</feature>
<dbReference type="PANTHER" id="PTHR12126">
    <property type="entry name" value="NADH-UBIQUINONE OXIDOREDUCTASE 39 KDA SUBUNIT-RELATED"/>
    <property type="match status" value="1"/>
</dbReference>
<dbReference type="InterPro" id="IPR051207">
    <property type="entry name" value="ComplexI_NDUFA9_subunit"/>
</dbReference>
<evidence type="ECO:0000259" key="1">
    <source>
        <dbReference type="Pfam" id="PF13460"/>
    </source>
</evidence>
<dbReference type="AlphaFoldDB" id="A0A1Y0IKA3"/>
<dbReference type="RefSeq" id="WP_087455172.1">
    <property type="nucleotide sequence ID" value="NZ_CP021434.1"/>
</dbReference>
<dbReference type="InterPro" id="IPR036291">
    <property type="entry name" value="NAD(P)-bd_dom_sf"/>
</dbReference>
<dbReference type="OrthoDB" id="9807212at2"/>
<organism evidence="2 3">
    <name type="scientific">Tumebacillus avium</name>
    <dbReference type="NCBI Taxonomy" id="1903704"/>
    <lineage>
        <taxon>Bacteria</taxon>
        <taxon>Bacillati</taxon>
        <taxon>Bacillota</taxon>
        <taxon>Bacilli</taxon>
        <taxon>Bacillales</taxon>
        <taxon>Alicyclobacillaceae</taxon>
        <taxon>Tumebacillus</taxon>
    </lineage>
</organism>
<accession>A0A1Y0IKA3</accession>
<proteinExistence type="predicted"/>
<reference evidence="3" key="1">
    <citation type="submission" date="2017-05" db="EMBL/GenBank/DDBJ databases">
        <authorList>
            <person name="Sung H."/>
        </authorList>
    </citation>
    <scope>NUCLEOTIDE SEQUENCE [LARGE SCALE GENOMIC DNA]</scope>
    <source>
        <strain evidence="3">AR23208</strain>
    </source>
</reference>
<dbReference type="InterPro" id="IPR016040">
    <property type="entry name" value="NAD(P)-bd_dom"/>
</dbReference>
<keyword evidence="3" id="KW-1185">Reference proteome</keyword>
<dbReference type="EMBL" id="CP021434">
    <property type="protein sequence ID" value="ARU59784.1"/>
    <property type="molecule type" value="Genomic_DNA"/>
</dbReference>
<dbReference type="Gene3D" id="3.40.50.720">
    <property type="entry name" value="NAD(P)-binding Rossmann-like Domain"/>
    <property type="match status" value="1"/>
</dbReference>
<sequence length="293" mass="31626">MKVFLTGASGFVGSEIGKRLVEAGHEVRALVHKSTSLPHGMQAVQGDILHRDSLVTAMQGCDAVVHLVGIIREAPQKGVTFQRMHVEGTQNVVDAAVEVGARRFLQMSALGARAGASSPYHKTKWAAEEYVRESGLDWTVFRPSVIYGPGDGFVTLLADVLKKAPVFPIFGHGRFPLSPVARHDVAEGFVRALARPETAGRAYDVGGPDKIPYRDVIQGIGRTLGKKRVLTFSVPVALVRPVVTLMEGFSFFPITSSMLTMLLEGNACDPHSFAGDFDLALTRFPDGIGYIRG</sequence>
<dbReference type="CDD" id="cd05271">
    <property type="entry name" value="NDUFA9_like_SDR_a"/>
    <property type="match status" value="1"/>
</dbReference>
<evidence type="ECO:0000313" key="3">
    <source>
        <dbReference type="Proteomes" id="UP000195437"/>
    </source>
</evidence>
<evidence type="ECO:0000313" key="2">
    <source>
        <dbReference type="EMBL" id="ARU59784.1"/>
    </source>
</evidence>
<dbReference type="FunFam" id="3.40.50.720:FF:000702">
    <property type="entry name" value="NADH dehydrogenase (Ubiquinone)"/>
    <property type="match status" value="1"/>
</dbReference>
<dbReference type="SUPFAM" id="SSF51735">
    <property type="entry name" value="NAD(P)-binding Rossmann-fold domains"/>
    <property type="match status" value="1"/>
</dbReference>
<dbReference type="Pfam" id="PF13460">
    <property type="entry name" value="NAD_binding_10"/>
    <property type="match status" value="1"/>
</dbReference>
<dbReference type="GO" id="GO:0044877">
    <property type="term" value="F:protein-containing complex binding"/>
    <property type="evidence" value="ECO:0007669"/>
    <property type="project" value="TreeGrafter"/>
</dbReference>
<gene>
    <name evidence="2" type="ORF">CBW65_01000</name>
</gene>